<evidence type="ECO:0000256" key="1">
    <source>
        <dbReference type="SAM" id="Phobius"/>
    </source>
</evidence>
<feature type="transmembrane region" description="Helical" evidence="1">
    <location>
        <begin position="135"/>
        <end position="154"/>
    </location>
</feature>
<name>A0A2S9JT89_9SPHI</name>
<dbReference type="GO" id="GO:0003677">
    <property type="term" value="F:DNA binding"/>
    <property type="evidence" value="ECO:0007669"/>
    <property type="project" value="InterPro"/>
</dbReference>
<dbReference type="AlphaFoldDB" id="A0A2S9JT89"/>
<dbReference type="Proteomes" id="UP000238642">
    <property type="component" value="Unassembled WGS sequence"/>
</dbReference>
<keyword evidence="3" id="KW-1185">Reference proteome</keyword>
<sequence length="322" mass="37859">MQIMNAMLLKTCWRAISNRHIDEDMDKLQAVRVRLMNQYAFLISLIFITDAFRNLCFGRHINFSILLTVGCALFLLSWYTRVYFSTKIAASTLVVATLMVFYFCSTAGFHNGIAPYYFAILFAALFIFNEKNSLYNIFVFLWIFVLFYIVQLFHLEWFDGVEESQVYFRKNQQITFVQAVLLLAVNGYFIMLKNKKIQNLYHQALRSGMGLSNNQYSEQPKSAGTLKSPAYVVKLAKDDDMAFLPMFKHVFPDFYEKLREKNPEMTREEFKFCALLKLGFTTKEIANYNHMAVRSVQTKKSRLRKSFCIPPDEDLYQWIDRF</sequence>
<dbReference type="SUPFAM" id="SSF46894">
    <property type="entry name" value="C-terminal effector domain of the bipartite response regulators"/>
    <property type="match status" value="1"/>
</dbReference>
<feature type="transmembrane region" description="Helical" evidence="1">
    <location>
        <begin position="174"/>
        <end position="192"/>
    </location>
</feature>
<reference evidence="2 3" key="1">
    <citation type="submission" date="2018-02" db="EMBL/GenBank/DDBJ databases">
        <title>The draft genome of Sphingobacterium gobiense H7.</title>
        <authorList>
            <person name="Li L."/>
            <person name="Liu L."/>
            <person name="Zhang X."/>
            <person name="Wang T."/>
            <person name="Liang L."/>
        </authorList>
    </citation>
    <scope>NUCLEOTIDE SEQUENCE [LARGE SCALE GENOMIC DNA]</scope>
    <source>
        <strain evidence="2 3">ACCC 05757</strain>
    </source>
</reference>
<dbReference type="EMBL" id="PVBS01000001">
    <property type="protein sequence ID" value="PRD56502.1"/>
    <property type="molecule type" value="Genomic_DNA"/>
</dbReference>
<keyword evidence="1" id="KW-0472">Membrane</keyword>
<feature type="transmembrane region" description="Helical" evidence="1">
    <location>
        <begin position="86"/>
        <end position="103"/>
    </location>
</feature>
<accession>A0A2S9JT89</accession>
<dbReference type="GO" id="GO:0006355">
    <property type="term" value="P:regulation of DNA-templated transcription"/>
    <property type="evidence" value="ECO:0007669"/>
    <property type="project" value="InterPro"/>
</dbReference>
<dbReference type="RefSeq" id="WP_105723373.1">
    <property type="nucleotide sequence ID" value="NZ_PVBS01000001.1"/>
</dbReference>
<feature type="transmembrane region" description="Helical" evidence="1">
    <location>
        <begin position="109"/>
        <end position="128"/>
    </location>
</feature>
<evidence type="ECO:0000313" key="3">
    <source>
        <dbReference type="Proteomes" id="UP000238642"/>
    </source>
</evidence>
<protein>
    <submittedName>
        <fullName evidence="2">Diguanylate cyclase</fullName>
    </submittedName>
</protein>
<keyword evidence="1" id="KW-1133">Transmembrane helix</keyword>
<comment type="caution">
    <text evidence="2">The sequence shown here is derived from an EMBL/GenBank/DDBJ whole genome shotgun (WGS) entry which is preliminary data.</text>
</comment>
<dbReference type="InterPro" id="IPR016032">
    <property type="entry name" value="Sig_transdc_resp-reg_C-effctor"/>
</dbReference>
<dbReference type="OrthoDB" id="1523128at2"/>
<organism evidence="2 3">
    <name type="scientific">Sphingobacterium gobiense</name>
    <dbReference type="NCBI Taxonomy" id="1382456"/>
    <lineage>
        <taxon>Bacteria</taxon>
        <taxon>Pseudomonadati</taxon>
        <taxon>Bacteroidota</taxon>
        <taxon>Sphingobacteriia</taxon>
        <taxon>Sphingobacteriales</taxon>
        <taxon>Sphingobacteriaceae</taxon>
        <taxon>Sphingobacterium</taxon>
    </lineage>
</organism>
<proteinExistence type="predicted"/>
<feature type="transmembrane region" description="Helical" evidence="1">
    <location>
        <begin position="35"/>
        <end position="55"/>
    </location>
</feature>
<evidence type="ECO:0000313" key="2">
    <source>
        <dbReference type="EMBL" id="PRD56502.1"/>
    </source>
</evidence>
<gene>
    <name evidence="2" type="ORF">C5749_04465</name>
</gene>
<feature type="transmembrane region" description="Helical" evidence="1">
    <location>
        <begin position="61"/>
        <end position="79"/>
    </location>
</feature>
<keyword evidence="1" id="KW-0812">Transmembrane</keyword>